<organism evidence="4 5">
    <name type="scientific">Psophocarpus tetragonolobus</name>
    <name type="common">Winged bean</name>
    <name type="synonym">Dolichos tetragonolobus</name>
    <dbReference type="NCBI Taxonomy" id="3891"/>
    <lineage>
        <taxon>Eukaryota</taxon>
        <taxon>Viridiplantae</taxon>
        <taxon>Streptophyta</taxon>
        <taxon>Embryophyta</taxon>
        <taxon>Tracheophyta</taxon>
        <taxon>Spermatophyta</taxon>
        <taxon>Magnoliopsida</taxon>
        <taxon>eudicotyledons</taxon>
        <taxon>Gunneridae</taxon>
        <taxon>Pentapetalae</taxon>
        <taxon>rosids</taxon>
        <taxon>fabids</taxon>
        <taxon>Fabales</taxon>
        <taxon>Fabaceae</taxon>
        <taxon>Papilionoideae</taxon>
        <taxon>50 kb inversion clade</taxon>
        <taxon>NPAAA clade</taxon>
        <taxon>indigoferoid/millettioid clade</taxon>
        <taxon>Phaseoleae</taxon>
        <taxon>Psophocarpus</taxon>
    </lineage>
</organism>
<dbReference type="Proteomes" id="UP001386955">
    <property type="component" value="Unassembled WGS sequence"/>
</dbReference>
<accession>A0AAN9S952</accession>
<dbReference type="Pfam" id="PF02493">
    <property type="entry name" value="MORN"/>
    <property type="match status" value="4"/>
</dbReference>
<feature type="region of interest" description="Disordered" evidence="2">
    <location>
        <begin position="60"/>
        <end position="85"/>
    </location>
</feature>
<evidence type="ECO:0000256" key="3">
    <source>
        <dbReference type="SAM" id="SignalP"/>
    </source>
</evidence>
<dbReference type="EMBL" id="JAYMYS010000005">
    <property type="protein sequence ID" value="KAK7391948.1"/>
    <property type="molecule type" value="Genomic_DNA"/>
</dbReference>
<reference evidence="4 5" key="1">
    <citation type="submission" date="2024-01" db="EMBL/GenBank/DDBJ databases">
        <title>The genomes of 5 underutilized Papilionoideae crops provide insights into root nodulation and disease resistanc.</title>
        <authorList>
            <person name="Jiang F."/>
        </authorList>
    </citation>
    <scope>NUCLEOTIDE SEQUENCE [LARGE SCALE GENOMIC DNA]</scope>
    <source>
        <strain evidence="4">DUOXIRENSHENG_FW03</strain>
        <tissue evidence="4">Leaves</tissue>
    </source>
</reference>
<name>A0AAN9S952_PSOTE</name>
<protein>
    <submittedName>
        <fullName evidence="4">Uncharacterized protein</fullName>
    </submittedName>
</protein>
<evidence type="ECO:0000256" key="2">
    <source>
        <dbReference type="SAM" id="MobiDB-lite"/>
    </source>
</evidence>
<dbReference type="AlphaFoldDB" id="A0AAN9S952"/>
<evidence type="ECO:0000313" key="4">
    <source>
        <dbReference type="EMBL" id="KAK7391948.1"/>
    </source>
</evidence>
<dbReference type="Gene3D" id="2.20.110.10">
    <property type="entry name" value="Histone H3 K4-specific methyltransferase SET7/9 N-terminal domain"/>
    <property type="match status" value="1"/>
</dbReference>
<comment type="caution">
    <text evidence="4">The sequence shown here is derived from an EMBL/GenBank/DDBJ whole genome shotgun (WGS) entry which is preliminary data.</text>
</comment>
<keyword evidence="5" id="KW-1185">Reference proteome</keyword>
<dbReference type="SUPFAM" id="SSF82185">
    <property type="entry name" value="Histone H3 K4-specific methyltransferase SET7/9 N-terminal domain"/>
    <property type="match status" value="1"/>
</dbReference>
<feature type="chain" id="PRO_5042887262" evidence="3">
    <location>
        <begin position="16"/>
        <end position="362"/>
    </location>
</feature>
<dbReference type="PANTHER" id="PTHR23084:SF179">
    <property type="entry name" value="OS10G0565000 PROTEIN"/>
    <property type="match status" value="1"/>
</dbReference>
<gene>
    <name evidence="4" type="ORF">VNO78_20372</name>
</gene>
<keyword evidence="1" id="KW-0677">Repeat</keyword>
<proteinExistence type="predicted"/>
<evidence type="ECO:0000313" key="5">
    <source>
        <dbReference type="Proteomes" id="UP001386955"/>
    </source>
</evidence>
<feature type="signal peptide" evidence="3">
    <location>
        <begin position="1"/>
        <end position="15"/>
    </location>
</feature>
<dbReference type="FunFam" id="2.20.110.10:FF:000002">
    <property type="entry name" value="Phosphatidylinositol 4-phosphate 5-kinase 8"/>
    <property type="match status" value="1"/>
</dbReference>
<keyword evidence="3" id="KW-0732">Signal</keyword>
<evidence type="ECO:0000256" key="1">
    <source>
        <dbReference type="ARBA" id="ARBA00022737"/>
    </source>
</evidence>
<dbReference type="InterPro" id="IPR003409">
    <property type="entry name" value="MORN"/>
</dbReference>
<dbReference type="GO" id="GO:0016020">
    <property type="term" value="C:membrane"/>
    <property type="evidence" value="ECO:0007669"/>
    <property type="project" value="UniProtKB-ARBA"/>
</dbReference>
<dbReference type="SMART" id="SM00698">
    <property type="entry name" value="MORN"/>
    <property type="match status" value="4"/>
</dbReference>
<sequence length="362" mass="41296">MFEELKLNIFQLVFAEFIVCSLTLSLSPEEDKMVQLAKPERTNGLHFATHRNRKQRRLFRIQPRHRTTHGSPATATATATASATSPPPLPPLLLLPRLPPHRLLPPRFPLRVFLLRCAFLLAQPRPPRIPSLRILLSPKARPALKLPLFWAQHSQPPRPVGFPFCVVPYSNGDVYERELMGSKCCGSGVYYYSMSGRYEGDWMDGRYDEFGVETWAPGSRYRAQYRQGLRHGFGVYRFYTGDVYAGEWASGQSHGCGVHTCDDGSRFSFVMYGLTMGIMLLSQLTSSMEINKVEFNIEIKEKKQSVSMKSHKHEVNQIALNRWPETDILLVQTSKAAEMEIPLLFESIPLLYEKPHSYVADY</sequence>
<dbReference type="PANTHER" id="PTHR23084">
    <property type="entry name" value="PHOSPHATIDYLINOSITOL-4-PHOSPHATE 5-KINASE RELATED"/>
    <property type="match status" value="1"/>
</dbReference>
<feature type="compositionally biased region" description="Low complexity" evidence="2">
    <location>
        <begin position="73"/>
        <end position="84"/>
    </location>
</feature>